<evidence type="ECO:0000256" key="1">
    <source>
        <dbReference type="SAM" id="MobiDB-lite"/>
    </source>
</evidence>
<feature type="compositionally biased region" description="Basic and acidic residues" evidence="1">
    <location>
        <begin position="33"/>
        <end position="44"/>
    </location>
</feature>
<dbReference type="RefSeq" id="WP_042070017.1">
    <property type="nucleotide sequence ID" value="NZ_CP003915.1"/>
</dbReference>
<reference evidence="3 4" key="1">
    <citation type="journal article" date="2014" name="Microbiology">
        <title>Unravelling the complete genome sequence of Advenella mimigardefordensis strain DPN7T and novel insights in the catabolism of the xenobiotic polythioester precursor 3,3'-dithiodipropionate.</title>
        <authorList>
            <person name="Wubbeler J.H."/>
            <person name="Hiessl S."/>
            <person name="Schuldes J."/>
            <person name="Thurmer A."/>
            <person name="Daniel R."/>
            <person name="Steinbuchel A."/>
        </authorList>
    </citation>
    <scope>NUCLEOTIDE SEQUENCE [LARGE SCALE GENOMIC DNA]</scope>
    <source>
        <strain evidence="4">DSM 17166 / LMG 22922 / DPN7</strain>
    </source>
</reference>
<dbReference type="EMBL" id="CP003915">
    <property type="protein sequence ID" value="AHG63200.1"/>
    <property type="molecule type" value="Genomic_DNA"/>
</dbReference>
<keyword evidence="2" id="KW-0812">Transmembrane</keyword>
<name>W0PCS7_ADVMD</name>
<dbReference type="AlphaFoldDB" id="W0PCS7"/>
<evidence type="ECO:0000256" key="2">
    <source>
        <dbReference type="SAM" id="Phobius"/>
    </source>
</evidence>
<evidence type="ECO:0000313" key="3">
    <source>
        <dbReference type="EMBL" id="AHG63200.1"/>
    </source>
</evidence>
<keyword evidence="2" id="KW-0472">Membrane</keyword>
<feature type="region of interest" description="Disordered" evidence="1">
    <location>
        <begin position="31"/>
        <end position="83"/>
    </location>
</feature>
<keyword evidence="2" id="KW-1133">Transmembrane helix</keyword>
<accession>W0PCS7</accession>
<organism evidence="3 4">
    <name type="scientific">Advenella mimigardefordensis (strain DSM 17166 / LMG 22922 / DPN7)</name>
    <dbReference type="NCBI Taxonomy" id="1247726"/>
    <lineage>
        <taxon>Bacteria</taxon>
        <taxon>Pseudomonadati</taxon>
        <taxon>Pseudomonadota</taxon>
        <taxon>Betaproteobacteria</taxon>
        <taxon>Burkholderiales</taxon>
        <taxon>Alcaligenaceae</taxon>
    </lineage>
</organism>
<protein>
    <submittedName>
        <fullName evidence="3">Uncharacterized protein</fullName>
    </submittedName>
</protein>
<feature type="compositionally biased region" description="Low complexity" evidence="1">
    <location>
        <begin position="45"/>
        <end position="54"/>
    </location>
</feature>
<feature type="transmembrane region" description="Helical" evidence="2">
    <location>
        <begin position="6"/>
        <end position="27"/>
    </location>
</feature>
<feature type="compositionally biased region" description="Basic and acidic residues" evidence="1">
    <location>
        <begin position="74"/>
        <end position="83"/>
    </location>
</feature>
<dbReference type="eggNOG" id="ENOG50319RQ">
    <property type="taxonomic scope" value="Bacteria"/>
</dbReference>
<gene>
    <name evidence="3" type="ORF">MIM_c11020</name>
</gene>
<dbReference type="KEGG" id="amim:MIM_c11020"/>
<sequence>MNELFGRIWGYIAGAAALIVAAAGLYLRGRSTGRSDERQERDAAVAKQQAQAQKITRKNANETNMATDDAVDAELERDWMRKP</sequence>
<evidence type="ECO:0000313" key="4">
    <source>
        <dbReference type="Proteomes" id="UP000019095"/>
    </source>
</evidence>
<keyword evidence="4" id="KW-1185">Reference proteome</keyword>
<dbReference type="Proteomes" id="UP000019095">
    <property type="component" value="Chromosome"/>
</dbReference>
<proteinExistence type="predicted"/>
<dbReference type="HOGENOM" id="CLU_2462953_0_0_4"/>
<dbReference type="PATRIC" id="fig|1247726.3.peg.1208"/>